<dbReference type="InterPro" id="IPR034164">
    <property type="entry name" value="Pepsin-like_dom"/>
</dbReference>
<gene>
    <name evidence="6" type="ORF">BG006_006241</name>
</gene>
<protein>
    <recommendedName>
        <fullName evidence="5">Peptidase A1 domain-containing protein</fullName>
    </recommendedName>
</protein>
<reference evidence="6" key="1">
    <citation type="journal article" date="2020" name="Fungal Divers.">
        <title>Resolving the Mortierellaceae phylogeny through synthesis of multi-gene phylogenetics and phylogenomics.</title>
        <authorList>
            <person name="Vandepol N."/>
            <person name="Liber J."/>
            <person name="Desiro A."/>
            <person name="Na H."/>
            <person name="Kennedy M."/>
            <person name="Barry K."/>
            <person name="Grigoriev I.V."/>
            <person name="Miller A.N."/>
            <person name="O'Donnell K."/>
            <person name="Stajich J.E."/>
            <person name="Bonito G."/>
        </authorList>
    </citation>
    <scope>NUCLEOTIDE SEQUENCE</scope>
    <source>
        <strain evidence="6">NVP1</strain>
    </source>
</reference>
<dbReference type="PROSITE" id="PS51767">
    <property type="entry name" value="PEPTIDASE_A1"/>
    <property type="match status" value="1"/>
</dbReference>
<feature type="chain" id="PRO_5040386185" description="Peptidase A1 domain-containing protein" evidence="4">
    <location>
        <begin position="18"/>
        <end position="341"/>
    </location>
</feature>
<dbReference type="SUPFAM" id="SSF50630">
    <property type="entry name" value="Acid proteases"/>
    <property type="match status" value="1"/>
</dbReference>
<dbReference type="AlphaFoldDB" id="A0A9P5SLH8"/>
<dbReference type="EMBL" id="JAAAUY010000367">
    <property type="protein sequence ID" value="KAF9330834.1"/>
    <property type="molecule type" value="Genomic_DNA"/>
</dbReference>
<dbReference type="Proteomes" id="UP000696485">
    <property type="component" value="Unassembled WGS sequence"/>
</dbReference>
<evidence type="ECO:0000256" key="3">
    <source>
        <dbReference type="RuleBase" id="RU000454"/>
    </source>
</evidence>
<feature type="domain" description="Peptidase A1" evidence="5">
    <location>
        <begin position="85"/>
        <end position="341"/>
    </location>
</feature>
<dbReference type="Pfam" id="PF00026">
    <property type="entry name" value="Asp"/>
    <property type="match status" value="1"/>
</dbReference>
<keyword evidence="3" id="KW-0645">Protease</keyword>
<name>A0A9P5SLH8_9FUNG</name>
<keyword evidence="3" id="KW-0378">Hydrolase</keyword>
<organism evidence="6 7">
    <name type="scientific">Podila minutissima</name>
    <dbReference type="NCBI Taxonomy" id="64525"/>
    <lineage>
        <taxon>Eukaryota</taxon>
        <taxon>Fungi</taxon>
        <taxon>Fungi incertae sedis</taxon>
        <taxon>Mucoromycota</taxon>
        <taxon>Mortierellomycotina</taxon>
        <taxon>Mortierellomycetes</taxon>
        <taxon>Mortierellales</taxon>
        <taxon>Mortierellaceae</taxon>
        <taxon>Podila</taxon>
    </lineage>
</organism>
<accession>A0A9P5SLH8</accession>
<dbReference type="GO" id="GO:0006508">
    <property type="term" value="P:proteolysis"/>
    <property type="evidence" value="ECO:0007669"/>
    <property type="project" value="UniProtKB-KW"/>
</dbReference>
<dbReference type="PANTHER" id="PTHR47966:SF51">
    <property type="entry name" value="BETA-SITE APP-CLEAVING ENZYME, ISOFORM A-RELATED"/>
    <property type="match status" value="1"/>
</dbReference>
<comment type="caution">
    <text evidence="6">The sequence shown here is derived from an EMBL/GenBank/DDBJ whole genome shotgun (WGS) entry which is preliminary data.</text>
</comment>
<dbReference type="InterPro" id="IPR033121">
    <property type="entry name" value="PEPTIDASE_A1"/>
</dbReference>
<dbReference type="InterPro" id="IPR001969">
    <property type="entry name" value="Aspartic_peptidase_AS"/>
</dbReference>
<comment type="similarity">
    <text evidence="1 3">Belongs to the peptidase A1 family.</text>
</comment>
<dbReference type="PROSITE" id="PS00141">
    <property type="entry name" value="ASP_PROTEASE"/>
    <property type="match status" value="2"/>
</dbReference>
<evidence type="ECO:0000259" key="5">
    <source>
        <dbReference type="PROSITE" id="PS51767"/>
    </source>
</evidence>
<evidence type="ECO:0000313" key="7">
    <source>
        <dbReference type="Proteomes" id="UP000696485"/>
    </source>
</evidence>
<dbReference type="CDD" id="cd05471">
    <property type="entry name" value="pepsin_like"/>
    <property type="match status" value="1"/>
</dbReference>
<keyword evidence="7" id="KW-1185">Reference proteome</keyword>
<evidence type="ECO:0000256" key="1">
    <source>
        <dbReference type="ARBA" id="ARBA00007447"/>
    </source>
</evidence>
<dbReference type="Gene3D" id="2.40.70.10">
    <property type="entry name" value="Acid Proteases"/>
    <property type="match status" value="2"/>
</dbReference>
<proteinExistence type="inferred from homology"/>
<dbReference type="GO" id="GO:0004190">
    <property type="term" value="F:aspartic-type endopeptidase activity"/>
    <property type="evidence" value="ECO:0007669"/>
    <property type="project" value="UniProtKB-KW"/>
</dbReference>
<dbReference type="PANTHER" id="PTHR47966">
    <property type="entry name" value="BETA-SITE APP-CLEAVING ENZYME, ISOFORM A-RELATED"/>
    <property type="match status" value="1"/>
</dbReference>
<dbReference type="PRINTS" id="PR00792">
    <property type="entry name" value="PEPSIN"/>
</dbReference>
<keyword evidence="4" id="KW-0732">Signal</keyword>
<keyword evidence="2 3" id="KW-0064">Aspartyl protease</keyword>
<evidence type="ECO:0000256" key="4">
    <source>
        <dbReference type="SAM" id="SignalP"/>
    </source>
</evidence>
<sequence length="341" mass="37246">MILKSLPLILSASIAMAAPIVDIAPESESFLRVPIFNRNPTDLSTVHAMDEARWAPLSNINAADFAAQVEARYFAAPAINELISYTLVCALGTPKQDVELIFDSGSANLWVKPAYYEPGLSTSHKKLDETFSIEYGSANTLGTYRNDVLSLESVTINQDFGITDHVVGISEKTQGIIGVGPDILTKITSKKRTVPTPMDNLLSAGEIKKNIFGVYFERMKDGGHSIRNGEVIFGGYDTSRYSGDIIWADAPTDYPEKAYWGLNFDKITFGDKEISADPINGISDTGTSLILLSPTYFKVLMDAIPSAAIHKDMISFPITSLKSLKDMTFVVKGKELTITPE</sequence>
<dbReference type="InterPro" id="IPR001461">
    <property type="entry name" value="Aspartic_peptidase_A1"/>
</dbReference>
<feature type="signal peptide" evidence="4">
    <location>
        <begin position="1"/>
        <end position="17"/>
    </location>
</feature>
<evidence type="ECO:0000256" key="2">
    <source>
        <dbReference type="ARBA" id="ARBA00022750"/>
    </source>
</evidence>
<evidence type="ECO:0000313" key="6">
    <source>
        <dbReference type="EMBL" id="KAF9330834.1"/>
    </source>
</evidence>
<dbReference type="InterPro" id="IPR021109">
    <property type="entry name" value="Peptidase_aspartic_dom_sf"/>
</dbReference>